<organism evidence="8 9">
    <name type="scientific">Phialocephala subalpina</name>
    <dbReference type="NCBI Taxonomy" id="576137"/>
    <lineage>
        <taxon>Eukaryota</taxon>
        <taxon>Fungi</taxon>
        <taxon>Dikarya</taxon>
        <taxon>Ascomycota</taxon>
        <taxon>Pezizomycotina</taxon>
        <taxon>Leotiomycetes</taxon>
        <taxon>Helotiales</taxon>
        <taxon>Mollisiaceae</taxon>
        <taxon>Phialocephala</taxon>
        <taxon>Phialocephala fortinii species complex</taxon>
    </lineage>
</organism>
<comment type="similarity">
    <text evidence="4">Belongs to the WD repeat ASA1 family.</text>
</comment>
<dbReference type="SMART" id="SM00320">
    <property type="entry name" value="WD40"/>
    <property type="match status" value="5"/>
</dbReference>
<evidence type="ECO:0000313" key="9">
    <source>
        <dbReference type="Proteomes" id="UP000184330"/>
    </source>
</evidence>
<dbReference type="PANTHER" id="PTHR19854">
    <property type="entry name" value="TRANSDUCIN BETA-LIKE 3"/>
    <property type="match status" value="1"/>
</dbReference>
<dbReference type="EMBL" id="FJOG01000023">
    <property type="protein sequence ID" value="CZR63399.1"/>
    <property type="molecule type" value="Genomic_DNA"/>
</dbReference>
<dbReference type="Gene3D" id="2.130.10.10">
    <property type="entry name" value="YVTN repeat-like/Quinoprotein amine dehydrogenase"/>
    <property type="match status" value="2"/>
</dbReference>
<comment type="function">
    <text evidence="3">Component of the ASTRA complex involved in chromatin remodeling.</text>
</comment>
<proteinExistence type="inferred from homology"/>
<dbReference type="Proteomes" id="UP000184330">
    <property type="component" value="Unassembled WGS sequence"/>
</dbReference>
<keyword evidence="2" id="KW-0677">Repeat</keyword>
<protein>
    <recommendedName>
        <fullName evidence="6">ASTRA-associated protein 1</fullName>
    </recommendedName>
</protein>
<dbReference type="STRING" id="576137.A0A1L7XEC9"/>
<dbReference type="AlphaFoldDB" id="A0A1L7XEC9"/>
<dbReference type="InterPro" id="IPR001680">
    <property type="entry name" value="WD40_rpt"/>
</dbReference>
<evidence type="ECO:0000256" key="3">
    <source>
        <dbReference type="ARBA" id="ARBA00037338"/>
    </source>
</evidence>
<dbReference type="InterPro" id="IPR036322">
    <property type="entry name" value="WD40_repeat_dom_sf"/>
</dbReference>
<evidence type="ECO:0000256" key="4">
    <source>
        <dbReference type="ARBA" id="ARBA00037931"/>
    </source>
</evidence>
<sequence length="384" mass="42421">MALPPAQPAYILRGHGSQISTTAFIRANTRLLTGDSDGWIVVWSLAIKRPVTVWKAHEGSILGINAWGSEKLITHGKDNKLVVWKLSEEDESSMSVVLPVDTPPEPRKEPWLLHVLHVNTMNFCSFAQTEIPKTVSEDEAAEELLIAVPNTLSSETVDIFQLPTCQRIHNIPNPNAFKGGMIMALSIFHSPQSSHLTVIAGYESGHTIVFQYSDNSWQVLYKTQAHNQPVLSLDVSPTKDFYLTSSADAIIAKHPIPASYELVIKSGDDVPLKILKTGHAGQQSLKMRNDGKIFATAGWDSRVRVYGSKAMKELAVLKWHKEGCYAVSFADVVEEAKEGDESGKELVKRTTALTVKEERLSKAKTAHWIAVGSKDGKVSLWDIY</sequence>
<evidence type="ECO:0000313" key="8">
    <source>
        <dbReference type="EMBL" id="CZR63399.1"/>
    </source>
</evidence>
<feature type="repeat" description="WD" evidence="7">
    <location>
        <begin position="369"/>
        <end position="384"/>
    </location>
</feature>
<evidence type="ECO:0000256" key="5">
    <source>
        <dbReference type="ARBA" id="ARBA00038749"/>
    </source>
</evidence>
<evidence type="ECO:0000256" key="7">
    <source>
        <dbReference type="PROSITE-ProRule" id="PRU00221"/>
    </source>
</evidence>
<evidence type="ECO:0000256" key="6">
    <source>
        <dbReference type="ARBA" id="ARBA00040563"/>
    </source>
</evidence>
<name>A0A1L7XEC9_9HELO</name>
<dbReference type="PROSITE" id="PS50082">
    <property type="entry name" value="WD_REPEATS_2"/>
    <property type="match status" value="2"/>
</dbReference>
<feature type="repeat" description="WD" evidence="7">
    <location>
        <begin position="12"/>
        <end position="53"/>
    </location>
</feature>
<gene>
    <name evidence="8" type="ORF">PAC_13296</name>
</gene>
<dbReference type="OrthoDB" id="7668193at2759"/>
<keyword evidence="1 7" id="KW-0853">WD repeat</keyword>
<evidence type="ECO:0000256" key="1">
    <source>
        <dbReference type="ARBA" id="ARBA00022574"/>
    </source>
</evidence>
<dbReference type="SUPFAM" id="SSF50978">
    <property type="entry name" value="WD40 repeat-like"/>
    <property type="match status" value="1"/>
</dbReference>
<dbReference type="PANTHER" id="PTHR19854:SF1">
    <property type="entry name" value="GUANINE NUCLEOTIDE-BINDING PROTEIN SUBUNIT BETA-LIKE PROTEIN 1"/>
    <property type="match status" value="1"/>
</dbReference>
<dbReference type="InterPro" id="IPR015943">
    <property type="entry name" value="WD40/YVTN_repeat-like_dom_sf"/>
</dbReference>
<reference evidence="8 9" key="1">
    <citation type="submission" date="2016-03" db="EMBL/GenBank/DDBJ databases">
        <authorList>
            <person name="Ploux O."/>
        </authorList>
    </citation>
    <scope>NUCLEOTIDE SEQUENCE [LARGE SCALE GENOMIC DNA]</scope>
    <source>
        <strain evidence="8 9">UAMH 11012</strain>
    </source>
</reference>
<keyword evidence="9" id="KW-1185">Reference proteome</keyword>
<evidence type="ECO:0000256" key="2">
    <source>
        <dbReference type="ARBA" id="ARBA00022737"/>
    </source>
</evidence>
<dbReference type="PROSITE" id="PS50294">
    <property type="entry name" value="WD_REPEATS_REGION"/>
    <property type="match status" value="1"/>
</dbReference>
<comment type="subunit">
    <text evidence="5">Component of the ASTRA chromatin remodeling machinery complex.</text>
</comment>
<dbReference type="Pfam" id="PF00400">
    <property type="entry name" value="WD40"/>
    <property type="match status" value="4"/>
</dbReference>
<accession>A0A1L7XEC9</accession>